<protein>
    <submittedName>
        <fullName evidence="2">Catechol 2,3-dioxygenase</fullName>
    </submittedName>
</protein>
<dbReference type="AlphaFoldDB" id="A0A1G7SVE1"/>
<proteinExistence type="predicted"/>
<dbReference type="Proteomes" id="UP000198863">
    <property type="component" value="Unassembled WGS sequence"/>
</dbReference>
<evidence type="ECO:0000313" key="3">
    <source>
        <dbReference type="Proteomes" id="UP000198863"/>
    </source>
</evidence>
<organism evidence="2 3">
    <name type="scientific">Klenkia brasiliensis</name>
    <dbReference type="NCBI Taxonomy" id="333142"/>
    <lineage>
        <taxon>Bacteria</taxon>
        <taxon>Bacillati</taxon>
        <taxon>Actinomycetota</taxon>
        <taxon>Actinomycetes</taxon>
        <taxon>Geodermatophilales</taxon>
        <taxon>Geodermatophilaceae</taxon>
        <taxon>Klenkia</taxon>
    </lineage>
</organism>
<dbReference type="GO" id="GO:0051213">
    <property type="term" value="F:dioxygenase activity"/>
    <property type="evidence" value="ECO:0007669"/>
    <property type="project" value="UniProtKB-KW"/>
</dbReference>
<dbReference type="Pfam" id="PF00903">
    <property type="entry name" value="Glyoxalase"/>
    <property type="match status" value="1"/>
</dbReference>
<keyword evidence="3" id="KW-1185">Reference proteome</keyword>
<evidence type="ECO:0000259" key="1">
    <source>
        <dbReference type="PROSITE" id="PS51819"/>
    </source>
</evidence>
<dbReference type="EMBL" id="FNCF01000003">
    <property type="protein sequence ID" value="SDG26941.1"/>
    <property type="molecule type" value="Genomic_DNA"/>
</dbReference>
<name>A0A1G7SVE1_9ACTN</name>
<accession>A0A1G7SVE1</accession>
<feature type="domain" description="VOC" evidence="1">
    <location>
        <begin position="39"/>
        <end position="157"/>
    </location>
</feature>
<dbReference type="InterPro" id="IPR029068">
    <property type="entry name" value="Glyas_Bleomycin-R_OHBP_Dase"/>
</dbReference>
<keyword evidence="2" id="KW-0223">Dioxygenase</keyword>
<keyword evidence="2" id="KW-0560">Oxidoreductase</keyword>
<reference evidence="3" key="1">
    <citation type="submission" date="2016-10" db="EMBL/GenBank/DDBJ databases">
        <authorList>
            <person name="Varghese N."/>
            <person name="Submissions S."/>
        </authorList>
    </citation>
    <scope>NUCLEOTIDE SEQUENCE [LARGE SCALE GENOMIC DNA]</scope>
    <source>
        <strain evidence="3">DSM 44526</strain>
    </source>
</reference>
<sequence>MSCAGPVPATYSGYNIHMTSTQSHSRVEATGTPVVRVEKLDHIVLRVADPEVSVRWYQEHFGLPVLRLEEYRRGEVPFPSVEISPGTIIDLDGRREATGTNLSHFCLVVEETDLQALVTSGAFDVVDGPYRRWGALGPADLVYVADPDGNGIELRHYGPSQLG</sequence>
<evidence type="ECO:0000313" key="2">
    <source>
        <dbReference type="EMBL" id="SDG26941.1"/>
    </source>
</evidence>
<dbReference type="Gene3D" id="3.10.180.10">
    <property type="entry name" value="2,3-Dihydroxybiphenyl 1,2-Dioxygenase, domain 1"/>
    <property type="match status" value="1"/>
</dbReference>
<gene>
    <name evidence="2" type="ORF">SAMN05660324_2183</name>
</gene>
<dbReference type="PROSITE" id="PS51819">
    <property type="entry name" value="VOC"/>
    <property type="match status" value="1"/>
</dbReference>
<dbReference type="InterPro" id="IPR050383">
    <property type="entry name" value="GlyoxalaseI/FosfomycinResist"/>
</dbReference>
<dbReference type="PANTHER" id="PTHR21366">
    <property type="entry name" value="GLYOXALASE FAMILY PROTEIN"/>
    <property type="match status" value="1"/>
</dbReference>
<dbReference type="SUPFAM" id="SSF54593">
    <property type="entry name" value="Glyoxalase/Bleomycin resistance protein/Dihydroxybiphenyl dioxygenase"/>
    <property type="match status" value="1"/>
</dbReference>
<dbReference type="InterPro" id="IPR004360">
    <property type="entry name" value="Glyas_Fos-R_dOase_dom"/>
</dbReference>
<dbReference type="InterPro" id="IPR037523">
    <property type="entry name" value="VOC_core"/>
</dbReference>